<proteinExistence type="predicted"/>
<evidence type="ECO:0008006" key="3">
    <source>
        <dbReference type="Google" id="ProtNLM"/>
    </source>
</evidence>
<dbReference type="STRING" id="1216932.CM240_2477"/>
<protein>
    <recommendedName>
        <fullName evidence="3">DUF1573 domain-containing protein</fullName>
    </recommendedName>
</protein>
<keyword evidence="2" id="KW-1185">Reference proteome</keyword>
<gene>
    <name evidence="1" type="ORF">CM240_2477</name>
</gene>
<dbReference type="eggNOG" id="COG1694">
    <property type="taxonomic scope" value="Bacteria"/>
</dbReference>
<dbReference type="PATRIC" id="fig|1216932.3.peg.2456"/>
<dbReference type="AlphaFoldDB" id="W6RYS1"/>
<dbReference type="KEGG" id="clt:CM240_2477"/>
<accession>W6RYS1</accession>
<dbReference type="Proteomes" id="UP000019426">
    <property type="component" value="Chromosome M2/40_rep1"/>
</dbReference>
<dbReference type="EMBL" id="HG917868">
    <property type="protein sequence ID" value="CDM69613.1"/>
    <property type="molecule type" value="Genomic_DNA"/>
</dbReference>
<dbReference type="RefSeq" id="WP_044039412.1">
    <property type="nucleotide sequence ID" value="NZ_HG917868.1"/>
</dbReference>
<evidence type="ECO:0000313" key="1">
    <source>
        <dbReference type="EMBL" id="CDM69613.1"/>
    </source>
</evidence>
<name>W6RYS1_9CLOT</name>
<sequence>MKDVIFDEFQSCVEDSLIRHKSLLDILSKLQESESRLNRAVTKAVTNCGCVKLSAEKQVLCSDKEDCDANLHQSPSSHITGNLCENCVDIIESELGNHFFYLFSLCNTLNINLYDTLLKEYEKSSMLGKFTFR</sequence>
<organism evidence="1 2">
    <name type="scientific">Clostridium bornimense</name>
    <dbReference type="NCBI Taxonomy" id="1216932"/>
    <lineage>
        <taxon>Bacteria</taxon>
        <taxon>Bacillati</taxon>
        <taxon>Bacillota</taxon>
        <taxon>Clostridia</taxon>
        <taxon>Eubacteriales</taxon>
        <taxon>Clostridiaceae</taxon>
        <taxon>Clostridium</taxon>
    </lineage>
</organism>
<reference evidence="1 2" key="1">
    <citation type="submission" date="2013-11" db="EMBL/GenBank/DDBJ databases">
        <title>Complete genome sequence of Clostridum sp. M2/40.</title>
        <authorList>
            <person name="Wibberg D."/>
            <person name="Puehler A."/>
            <person name="Schlueter A."/>
        </authorList>
    </citation>
    <scope>NUCLEOTIDE SEQUENCE [LARGE SCALE GENOMIC DNA]</scope>
    <source>
        <strain evidence="2">M2/40</strain>
    </source>
</reference>
<evidence type="ECO:0000313" key="2">
    <source>
        <dbReference type="Proteomes" id="UP000019426"/>
    </source>
</evidence>
<dbReference type="HOGENOM" id="CLU_1924187_0_0_9"/>
<dbReference type="OrthoDB" id="2988649at2"/>